<protein>
    <recommendedName>
        <fullName evidence="4">FAM86 N-terminal domain-containing protein</fullName>
    </recommendedName>
</protein>
<name>E1Z8Z3_CHLVA</name>
<dbReference type="InterPro" id="IPR019410">
    <property type="entry name" value="Methyltransf_16"/>
</dbReference>
<dbReference type="Pfam" id="PF10294">
    <property type="entry name" value="Methyltransf_16"/>
    <property type="match status" value="1"/>
</dbReference>
<feature type="region of interest" description="Disordered" evidence="1">
    <location>
        <begin position="202"/>
        <end position="225"/>
    </location>
</feature>
<feature type="compositionally biased region" description="Acidic residues" evidence="1">
    <location>
        <begin position="210"/>
        <end position="225"/>
    </location>
</feature>
<dbReference type="InParanoid" id="E1Z8Z3"/>
<evidence type="ECO:0000313" key="2">
    <source>
        <dbReference type="EMBL" id="EFN57690.1"/>
    </source>
</evidence>
<dbReference type="AlphaFoldDB" id="E1Z8Z3"/>
<evidence type="ECO:0000256" key="1">
    <source>
        <dbReference type="SAM" id="MobiDB-lite"/>
    </source>
</evidence>
<dbReference type="PANTHER" id="PTHR14614:SF157">
    <property type="entry name" value="METHYLTRANSFERASE TYPE 12 DOMAIN-CONTAINING PROTEIN"/>
    <property type="match status" value="1"/>
</dbReference>
<organism evidence="3">
    <name type="scientific">Chlorella variabilis</name>
    <name type="common">Green alga</name>
    <dbReference type="NCBI Taxonomy" id="554065"/>
    <lineage>
        <taxon>Eukaryota</taxon>
        <taxon>Viridiplantae</taxon>
        <taxon>Chlorophyta</taxon>
        <taxon>core chlorophytes</taxon>
        <taxon>Trebouxiophyceae</taxon>
        <taxon>Chlorellales</taxon>
        <taxon>Chlorellaceae</taxon>
        <taxon>Chlorella clade</taxon>
        <taxon>Chlorella</taxon>
    </lineage>
</organism>
<dbReference type="OMA" id="SEVMYER"/>
<dbReference type="PANTHER" id="PTHR14614">
    <property type="entry name" value="HEPATOCELLULAR CARCINOMA-ASSOCIATED ANTIGEN"/>
    <property type="match status" value="1"/>
</dbReference>
<keyword evidence="3" id="KW-1185">Reference proteome</keyword>
<dbReference type="SUPFAM" id="SSF53335">
    <property type="entry name" value="S-adenosyl-L-methionine-dependent methyltransferases"/>
    <property type="match status" value="1"/>
</dbReference>
<dbReference type="eggNOG" id="ENOG502SEYU">
    <property type="taxonomic scope" value="Eukaryota"/>
</dbReference>
<dbReference type="EMBL" id="GL433839">
    <property type="protein sequence ID" value="EFN57690.1"/>
    <property type="molecule type" value="Genomic_DNA"/>
</dbReference>
<dbReference type="Gene3D" id="1.25.10.10">
    <property type="entry name" value="Leucine-rich Repeat Variant"/>
    <property type="match status" value="1"/>
</dbReference>
<dbReference type="GeneID" id="17357200"/>
<dbReference type="Proteomes" id="UP000008141">
    <property type="component" value="Unassembled WGS sequence"/>
</dbReference>
<dbReference type="RefSeq" id="XP_005849792.1">
    <property type="nucleotide sequence ID" value="XM_005849730.1"/>
</dbReference>
<dbReference type="CDD" id="cd02440">
    <property type="entry name" value="AdoMet_MTases"/>
    <property type="match status" value="1"/>
</dbReference>
<sequence length="426" mass="45268">MVDEESFFSLLIANERVEKWLADIRAKEARHRVKIALEELSSSCNQEAYAEEARRLGAVQVLTGLLKRTDDDELLSLAADALAACSGLMASSGKVRTFTYNGTPIILQEGALGDGIGAKIWTVAHTFCREMASHPNIVRGKRVLEIGSGCGACGILAAKLGAEKVLLTDYVDAVLRNLRDCVHLNGGCTEQANGQTAAARCGAAEAGEERPEDWDPEDASECGSDDFDATLGEALGCGAGSTQQQQRQAAAWDAPPMHIRFYDWQDSVAQLSEQEQEELAGVAGVAEGVAAAAAPGATIDTASNHGGAPDMDAKEQFEVVIGTDVLYEWPMVKQVPAVIKQRLLPHGSALLCCAVREQAMFDAFVAATAVLGLRVGISSVSPCADDAGLLDIKQDYEGGYVLLAVEHAQAPADDWHRADLFPGQRA</sequence>
<dbReference type="KEGG" id="cvr:CHLNCDRAFT_142884"/>
<gene>
    <name evidence="2" type="ORF">CHLNCDRAFT_142884</name>
</gene>
<accession>E1Z8Z3</accession>
<dbReference type="InterPro" id="IPR029063">
    <property type="entry name" value="SAM-dependent_MTases_sf"/>
</dbReference>
<dbReference type="InterPro" id="IPR011989">
    <property type="entry name" value="ARM-like"/>
</dbReference>
<dbReference type="Gene3D" id="3.40.50.150">
    <property type="entry name" value="Vaccinia Virus protein VP39"/>
    <property type="match status" value="1"/>
</dbReference>
<dbReference type="OrthoDB" id="545599at2759"/>
<reference evidence="2 3" key="1">
    <citation type="journal article" date="2010" name="Plant Cell">
        <title>The Chlorella variabilis NC64A genome reveals adaptation to photosymbiosis, coevolution with viruses, and cryptic sex.</title>
        <authorList>
            <person name="Blanc G."/>
            <person name="Duncan G."/>
            <person name="Agarkova I."/>
            <person name="Borodovsky M."/>
            <person name="Gurnon J."/>
            <person name="Kuo A."/>
            <person name="Lindquist E."/>
            <person name="Lucas S."/>
            <person name="Pangilinan J."/>
            <person name="Polle J."/>
            <person name="Salamov A."/>
            <person name="Terry A."/>
            <person name="Yamada T."/>
            <person name="Dunigan D.D."/>
            <person name="Grigoriev I.V."/>
            <person name="Claverie J.M."/>
            <person name="Van Etten J.L."/>
        </authorList>
    </citation>
    <scope>NUCLEOTIDE SEQUENCE [LARGE SCALE GENOMIC DNA]</scope>
    <source>
        <strain evidence="2 3">NC64A</strain>
    </source>
</reference>
<proteinExistence type="predicted"/>
<evidence type="ECO:0000313" key="3">
    <source>
        <dbReference type="Proteomes" id="UP000008141"/>
    </source>
</evidence>
<evidence type="ECO:0008006" key="4">
    <source>
        <dbReference type="Google" id="ProtNLM"/>
    </source>
</evidence>